<dbReference type="KEGG" id="mrr:Moror_4488"/>
<dbReference type="GO" id="GO:0000423">
    <property type="term" value="P:mitophagy"/>
    <property type="evidence" value="ECO:0007669"/>
    <property type="project" value="InterPro"/>
</dbReference>
<dbReference type="InterPro" id="IPR013898">
    <property type="entry name" value="Atg43"/>
</dbReference>
<dbReference type="OrthoDB" id="2430343at2759"/>
<dbReference type="HOGENOM" id="CLU_120123_0_0_1"/>
<sequence length="168" mass="19585">MTTPANPPFVLHEHKHQYPDSHRRHKHQPRFPTIPDLRFERSYLKSIQPYVNFHRTGESEVLSHSFVDVEAEDEDKDEEKPSPGPSEVIDIQWGHVFWVTTRDQVLSPLLQGTLWAIISFYLTPISVELGRSLHEKRRVIKEGLGVGWLRSWVQNLGLRQPVHDTGKR</sequence>
<dbReference type="Pfam" id="PF08589">
    <property type="entry name" value="ATG43"/>
    <property type="match status" value="1"/>
</dbReference>
<evidence type="ECO:0000313" key="2">
    <source>
        <dbReference type="Proteomes" id="UP000017559"/>
    </source>
</evidence>
<evidence type="ECO:0000313" key="1">
    <source>
        <dbReference type="EMBL" id="ESK92451.1"/>
    </source>
</evidence>
<dbReference type="EMBL" id="AWSO01000283">
    <property type="protein sequence ID" value="ESK92451.1"/>
    <property type="molecule type" value="Genomic_DNA"/>
</dbReference>
<dbReference type="Proteomes" id="UP000017559">
    <property type="component" value="Unassembled WGS sequence"/>
</dbReference>
<proteinExistence type="predicted"/>
<dbReference type="PANTHER" id="PTHR38699">
    <property type="entry name" value="CHROMOSOME 1, WHOLE GENOME SHOTGUN SEQUENCE"/>
    <property type="match status" value="1"/>
</dbReference>
<keyword evidence="2" id="KW-1185">Reference proteome</keyword>
<protein>
    <submittedName>
        <fullName evidence="1">Uncharacterized protein</fullName>
    </submittedName>
</protein>
<dbReference type="AlphaFoldDB" id="V2XHX5"/>
<organism evidence="1 2">
    <name type="scientific">Moniliophthora roreri (strain MCA 2997)</name>
    <name type="common">Cocoa frosty pod rot fungus</name>
    <name type="synonym">Crinipellis roreri</name>
    <dbReference type="NCBI Taxonomy" id="1381753"/>
    <lineage>
        <taxon>Eukaryota</taxon>
        <taxon>Fungi</taxon>
        <taxon>Dikarya</taxon>
        <taxon>Basidiomycota</taxon>
        <taxon>Agaricomycotina</taxon>
        <taxon>Agaricomycetes</taxon>
        <taxon>Agaricomycetidae</taxon>
        <taxon>Agaricales</taxon>
        <taxon>Marasmiineae</taxon>
        <taxon>Marasmiaceae</taxon>
        <taxon>Moniliophthora</taxon>
    </lineage>
</organism>
<reference evidence="1 2" key="1">
    <citation type="journal article" date="2014" name="BMC Genomics">
        <title>Genome and secretome analysis of the hemibiotrophic fungal pathogen, Moniliophthora roreri, which causes frosty pod rot disease of cacao: mechanisms of the biotrophic and necrotrophic phases.</title>
        <authorList>
            <person name="Meinhardt L.W."/>
            <person name="Costa G.G.L."/>
            <person name="Thomazella D.P.T."/>
            <person name="Teixeira P.J.P.L."/>
            <person name="Carazzolle M.F."/>
            <person name="Schuster S.C."/>
            <person name="Carlson J.E."/>
            <person name="Guiltinan M.J."/>
            <person name="Mieczkowski P."/>
            <person name="Farmer A."/>
            <person name="Ramaraj T."/>
            <person name="Crozier J."/>
            <person name="Davis R.E."/>
            <person name="Shao J."/>
            <person name="Melnick R.L."/>
            <person name="Pereira G.A.G."/>
            <person name="Bailey B.A."/>
        </authorList>
    </citation>
    <scope>NUCLEOTIDE SEQUENCE [LARGE SCALE GENOMIC DNA]</scope>
    <source>
        <strain evidence="1 2">MCA 2997</strain>
    </source>
</reference>
<gene>
    <name evidence="1" type="ORF">Moror_4488</name>
</gene>
<comment type="caution">
    <text evidence="1">The sequence shown here is derived from an EMBL/GenBank/DDBJ whole genome shotgun (WGS) entry which is preliminary data.</text>
</comment>
<dbReference type="GO" id="GO:0140580">
    <property type="term" value="F:mitochondrion autophagosome adaptor activity"/>
    <property type="evidence" value="ECO:0007669"/>
    <property type="project" value="InterPro"/>
</dbReference>
<accession>V2XHX5</accession>
<name>V2XHX5_MONRO</name>
<dbReference type="PANTHER" id="PTHR38699:SF1">
    <property type="entry name" value="MITOPHAGY RECEPTOR ATG43"/>
    <property type="match status" value="1"/>
</dbReference>